<proteinExistence type="predicted"/>
<dbReference type="EMBL" id="QJJK01000008">
    <property type="protein sequence ID" value="PXW56574.1"/>
    <property type="molecule type" value="Genomic_DNA"/>
</dbReference>
<keyword evidence="2" id="KW-1185">Reference proteome</keyword>
<accession>A0A2V3U3M9</accession>
<reference evidence="1 2" key="1">
    <citation type="submission" date="2018-05" db="EMBL/GenBank/DDBJ databases">
        <title>Genomic Encyclopedia of Type Strains, Phase IV (KMG-IV): sequencing the most valuable type-strain genomes for metagenomic binning, comparative biology and taxonomic classification.</title>
        <authorList>
            <person name="Goeker M."/>
        </authorList>
    </citation>
    <scope>NUCLEOTIDE SEQUENCE [LARGE SCALE GENOMIC DNA]</scope>
    <source>
        <strain evidence="1 2">DSM 6462</strain>
    </source>
</reference>
<dbReference type="RefSeq" id="WP_110376295.1">
    <property type="nucleotide sequence ID" value="NZ_CAKNFM010000006.1"/>
</dbReference>
<organism evidence="1 2">
    <name type="scientific">Chelatococcus asaccharovorans</name>
    <dbReference type="NCBI Taxonomy" id="28210"/>
    <lineage>
        <taxon>Bacteria</taxon>
        <taxon>Pseudomonadati</taxon>
        <taxon>Pseudomonadota</taxon>
        <taxon>Alphaproteobacteria</taxon>
        <taxon>Hyphomicrobiales</taxon>
        <taxon>Chelatococcaceae</taxon>
        <taxon>Chelatococcus</taxon>
    </lineage>
</organism>
<dbReference type="AlphaFoldDB" id="A0A2V3U3M9"/>
<gene>
    <name evidence="1" type="ORF">C7450_108326</name>
</gene>
<comment type="caution">
    <text evidence="1">The sequence shown here is derived from an EMBL/GenBank/DDBJ whole genome shotgun (WGS) entry which is preliminary data.</text>
</comment>
<protein>
    <submittedName>
        <fullName evidence="1">Uncharacterized protein</fullName>
    </submittedName>
</protein>
<evidence type="ECO:0000313" key="1">
    <source>
        <dbReference type="EMBL" id="PXW56574.1"/>
    </source>
</evidence>
<name>A0A2V3U3M9_9HYPH</name>
<dbReference type="Proteomes" id="UP000248021">
    <property type="component" value="Unassembled WGS sequence"/>
</dbReference>
<sequence>MTTTNTLKEFVAANAGQLANVDYAKMRGVAKAVYDDPSLLDAFARDPEATARAINGFEVPEGFHLHIADAQNNFIPPEEDGIFGAEGIDTWGRIETRAGYKTVSLVMCAAPAEH</sequence>
<evidence type="ECO:0000313" key="2">
    <source>
        <dbReference type="Proteomes" id="UP000248021"/>
    </source>
</evidence>